<dbReference type="AlphaFoldDB" id="A0AAG5D1Y0"/>
<reference evidence="1" key="1">
    <citation type="submission" date="2024-04" db="UniProtKB">
        <authorList>
            <consortium name="EnsemblMetazoa"/>
        </authorList>
    </citation>
    <scope>IDENTIFICATION</scope>
    <source>
        <strain evidence="1">EBRO</strain>
    </source>
</reference>
<name>A0AAG5D1Y0_ANOAO</name>
<organism evidence="1 2">
    <name type="scientific">Anopheles atroparvus</name>
    <name type="common">European mosquito</name>
    <dbReference type="NCBI Taxonomy" id="41427"/>
    <lineage>
        <taxon>Eukaryota</taxon>
        <taxon>Metazoa</taxon>
        <taxon>Ecdysozoa</taxon>
        <taxon>Arthropoda</taxon>
        <taxon>Hexapoda</taxon>
        <taxon>Insecta</taxon>
        <taxon>Pterygota</taxon>
        <taxon>Neoptera</taxon>
        <taxon>Endopterygota</taxon>
        <taxon>Diptera</taxon>
        <taxon>Nematocera</taxon>
        <taxon>Culicoidea</taxon>
        <taxon>Culicidae</taxon>
        <taxon>Anophelinae</taxon>
        <taxon>Anopheles</taxon>
    </lineage>
</organism>
<accession>A0AAG5D1Y0</accession>
<dbReference type="EnsemblMetazoa" id="ENSAATROPT005665">
    <property type="protein sequence ID" value="ENSAATROPP005237"/>
    <property type="gene ID" value="ENSAATROPG004565"/>
</dbReference>
<proteinExistence type="predicted"/>
<dbReference type="Proteomes" id="UP000075880">
    <property type="component" value="Unassembled WGS sequence"/>
</dbReference>
<evidence type="ECO:0000313" key="1">
    <source>
        <dbReference type="EnsemblMetazoa" id="ENSAATROPP005237"/>
    </source>
</evidence>
<protein>
    <submittedName>
        <fullName evidence="1">Uncharacterized protein</fullName>
    </submittedName>
</protein>
<sequence length="96" mass="11254">MDASLHAGYCVWPRSQFAFFLDFLPISANSTLRILCSRVVPADLRDVRILLISCCWLLLVRRNRTFNYIKRCNKHVLFCNYSKIDRKIVHNTPPVL</sequence>
<keyword evidence="2" id="KW-1185">Reference proteome</keyword>
<evidence type="ECO:0000313" key="2">
    <source>
        <dbReference type="Proteomes" id="UP000075880"/>
    </source>
</evidence>